<sequence length="206" mass="24339">MDKNFDATYIDRELIQIGNRIKKPMAIYLIGGCAMSFRGLKDFTKDVDIVFKSKLDYETFCDALFGAQYHQPIIIKTEHENLHAMKMFENKDGFHLDLFIRQVIRKLVLSKSMVQRAELHKKYGNLSVYLLSKEDIFLFKGLASEGRQRDLPDMQILYPNLNWKVILEELNSQKLSKDLKELFVRRLEAFNQQYRLDVPILRELKK</sequence>
<gene>
    <name evidence="1" type="ORF">LFW2832_00346</name>
</gene>
<dbReference type="SUPFAM" id="SSF81301">
    <property type="entry name" value="Nucleotidyltransferase"/>
    <property type="match status" value="1"/>
</dbReference>
<dbReference type="AlphaFoldDB" id="A0A5E4LQI9"/>
<accession>A0A5E4LQI9</accession>
<comment type="caution">
    <text evidence="1">The sequence shown here is derived from an EMBL/GenBank/DDBJ whole genome shotgun (WGS) entry which is preliminary data.</text>
</comment>
<evidence type="ECO:0000313" key="2">
    <source>
        <dbReference type="Proteomes" id="UP000789941"/>
    </source>
</evidence>
<dbReference type="InterPro" id="IPR043519">
    <property type="entry name" value="NT_sf"/>
</dbReference>
<reference evidence="1 2" key="1">
    <citation type="submission" date="2019-08" db="EMBL/GenBank/DDBJ databases">
        <authorList>
            <person name="Vazquez-Campos X."/>
        </authorList>
    </citation>
    <scope>NUCLEOTIDE SEQUENCE [LARGE SCALE GENOMIC DNA]</scope>
    <source>
        <strain evidence="1">LFW-283_2</strain>
    </source>
</reference>
<name>A0A5E4LQI9_9ARCH</name>
<evidence type="ECO:0008006" key="3">
    <source>
        <dbReference type="Google" id="ProtNLM"/>
    </source>
</evidence>
<dbReference type="Proteomes" id="UP000789941">
    <property type="component" value="Unassembled WGS sequence"/>
</dbReference>
<dbReference type="EMBL" id="CABMJJ010000007">
    <property type="protein sequence ID" value="VVC03398.1"/>
    <property type="molecule type" value="Genomic_DNA"/>
</dbReference>
<proteinExistence type="predicted"/>
<protein>
    <recommendedName>
        <fullName evidence="3">Nucleotidyl transferase AbiEii toxin, Type IV TA system</fullName>
    </recommendedName>
</protein>
<evidence type="ECO:0000313" key="1">
    <source>
        <dbReference type="EMBL" id="VVC03398.1"/>
    </source>
</evidence>
<dbReference type="Gene3D" id="3.30.460.40">
    <property type="match status" value="1"/>
</dbReference>
<organism evidence="1 2">
    <name type="scientific">Candidatus Bilamarchaeum dharawalense</name>
    <dbReference type="NCBI Taxonomy" id="2885759"/>
    <lineage>
        <taxon>Archaea</taxon>
        <taxon>Candidatus Micrarchaeota</taxon>
        <taxon>Candidatus Micrarchaeia</taxon>
        <taxon>Candidatus Anstonellales</taxon>
        <taxon>Candidatus Bilamarchaeaceae</taxon>
        <taxon>Candidatus Bilamarchaeum</taxon>
    </lineage>
</organism>